<dbReference type="Gramene" id="TraesCS5A02G501600.1">
    <property type="protein sequence ID" value="TraesCS5A02G501600.1.cds1"/>
    <property type="gene ID" value="TraesCS5A02G501600"/>
</dbReference>
<reference evidence="3" key="2">
    <citation type="submission" date="2018-10" db="UniProtKB">
        <authorList>
            <consortium name="EnsemblPlants"/>
        </authorList>
    </citation>
    <scope>IDENTIFICATION</scope>
</reference>
<organism evidence="3">
    <name type="scientific">Triticum aestivum</name>
    <name type="common">Wheat</name>
    <dbReference type="NCBI Taxonomy" id="4565"/>
    <lineage>
        <taxon>Eukaryota</taxon>
        <taxon>Viridiplantae</taxon>
        <taxon>Streptophyta</taxon>
        <taxon>Embryophyta</taxon>
        <taxon>Tracheophyta</taxon>
        <taxon>Spermatophyta</taxon>
        <taxon>Magnoliopsida</taxon>
        <taxon>Liliopsida</taxon>
        <taxon>Poales</taxon>
        <taxon>Poaceae</taxon>
        <taxon>BOP clade</taxon>
        <taxon>Pooideae</taxon>
        <taxon>Triticodae</taxon>
        <taxon>Triticeae</taxon>
        <taxon>Triticinae</taxon>
        <taxon>Triticum</taxon>
    </lineage>
</organism>
<dbReference type="Gramene" id="TraesROB_scaffold_122776_01G000100.1">
    <property type="protein sequence ID" value="TraesROB_scaffold_122776_01G000100.1"/>
    <property type="gene ID" value="TraesROB_scaffold_122776_01G000100"/>
</dbReference>
<name>A0A3B6KRD4_WHEAT</name>
<feature type="region of interest" description="Disordered" evidence="1">
    <location>
        <begin position="1"/>
        <end position="45"/>
    </location>
</feature>
<dbReference type="PANTHER" id="PTHR33086">
    <property type="entry name" value="OS05G0468200 PROTEIN-RELATED"/>
    <property type="match status" value="1"/>
</dbReference>
<keyword evidence="4" id="KW-1185">Reference proteome</keyword>
<dbReference type="OMA" id="FRCQASM"/>
<evidence type="ECO:0000313" key="4">
    <source>
        <dbReference type="Proteomes" id="UP000019116"/>
    </source>
</evidence>
<proteinExistence type="predicted"/>
<protein>
    <recommendedName>
        <fullName evidence="2">DUF1618 domain-containing protein</fullName>
    </recommendedName>
</protein>
<dbReference type="Proteomes" id="UP000019116">
    <property type="component" value="Chromosome 5A"/>
</dbReference>
<dbReference type="Pfam" id="PF07762">
    <property type="entry name" value="DUF1618"/>
    <property type="match status" value="1"/>
</dbReference>
<evidence type="ECO:0000259" key="2">
    <source>
        <dbReference type="Pfam" id="PF07762"/>
    </source>
</evidence>
<dbReference type="EnsemblPlants" id="TraesCS5A02G501600.1">
    <property type="protein sequence ID" value="TraesCS5A02G501600.1.cds1"/>
    <property type="gene ID" value="TraesCS5A02G501600"/>
</dbReference>
<evidence type="ECO:0000256" key="1">
    <source>
        <dbReference type="SAM" id="MobiDB-lite"/>
    </source>
</evidence>
<dbReference type="InterPro" id="IPR011676">
    <property type="entry name" value="DUF1618"/>
</dbReference>
<reference evidence="3" key="1">
    <citation type="submission" date="2018-08" db="EMBL/GenBank/DDBJ databases">
        <authorList>
            <person name="Rossello M."/>
        </authorList>
    </citation>
    <scope>NUCLEOTIDE SEQUENCE [LARGE SCALE GENOMIC DNA]</scope>
    <source>
        <strain evidence="3">cv. Chinese Spring</strain>
    </source>
</reference>
<sequence length="482" mass="54204">MATKAARSQPRHPPAGGSSPQAMATKAARSQPPHPPPGGCAPHAMAKAARSRPFLMIADIVSNYDLLRDPGSLGLEVVECKRSAIGCGPTGVRVLEGISLYLVRGGDDDDPLRYPRMCIRVSDEAFDLLSAEVDDRTAHFWGRNPRMCCRVFSIQGDVMVISLVFVASHDARPFRAYYFVYDSATATLFMIPYLPPDCRTIATRCPLPVRRQDDGRYSLAFLACRSNWVGDDESDVLCLWSLPPLPHNMKPPALPRQQNDMDPWVAKSRRPAVSDRFNAHVVFSSKDYAFWVDLMQGIFYCSISDALNGGEPVDFKYIPLPKDCSMPTDIMDAVHVHRNMGLVGDSTIWFVAIEPSDNSARHTNVKVWTMDLTQLMSKKKTKKWQKLGEFKMQSIWRMYAFRKKGLPRTEPRFPVWRQQRGGSVLYMLLPRLNDRHAHLVGIHVGCSTSKMRLLSSRSLTIPWIDHPVVLPLDFFTLGDTVV</sequence>
<dbReference type="PANTHER" id="PTHR33086:SF90">
    <property type="entry name" value="DUF1618 DOMAIN-CONTAINING PROTEIN"/>
    <property type="match status" value="1"/>
</dbReference>
<dbReference type="AlphaFoldDB" id="A0A3B6KRD4"/>
<evidence type="ECO:0000313" key="3">
    <source>
        <dbReference type="EnsemblPlants" id="TraesCS5A02G501600.1.cds1"/>
    </source>
</evidence>
<accession>A0A3B6KRD4</accession>
<dbReference type="Gramene" id="TraesCLE_scaffold_127850_01G000100.1">
    <property type="protein sequence ID" value="TraesCLE_scaffold_127850_01G000100.1"/>
    <property type="gene ID" value="TraesCLE_scaffold_127850_01G000100"/>
</dbReference>
<feature type="domain" description="DUF1618" evidence="2">
    <location>
        <begin position="291"/>
        <end position="416"/>
    </location>
</feature>